<proteinExistence type="predicted"/>
<dbReference type="AlphaFoldDB" id="W5SY39"/>
<reference evidence="1" key="1">
    <citation type="submission" date="2013-04" db="EMBL/GenBank/DDBJ databases">
        <title>Comparative Genomics of Relapsing Fever Spirochetes.</title>
        <authorList>
            <person name="Schwan T.G."/>
            <person name="Raffel S.J."/>
            <person name="Porcella S.F."/>
            <person name="Martens C.A."/>
            <person name="Bruno D.P."/>
            <person name="Ricklefs S.M."/>
            <person name="Barbian K.B."/>
        </authorList>
    </citation>
    <scope>NUCLEOTIDE SEQUENCE</scope>
    <source>
        <strain evidence="1">SLO</strain>
        <plasmid evidence="1">unnamed</plasmid>
    </source>
</reference>
<accession>W5SY39</accession>
<evidence type="ECO:0000313" key="1">
    <source>
        <dbReference type="EMBL" id="AHH09976.1"/>
    </source>
</evidence>
<geneLocation type="plasmid" evidence="1">
    <name>unnamed</name>
</geneLocation>
<dbReference type="EMBL" id="CP005865">
    <property type="protein sequence ID" value="AHH09976.1"/>
    <property type="molecule type" value="Genomic_DNA"/>
</dbReference>
<name>W5SY39_BORPR</name>
<keyword evidence="1" id="KW-0614">Plasmid</keyword>
<keyword evidence="1" id="KW-0449">Lipoprotein</keyword>
<organism evidence="1">
    <name type="scientific">Borrelia parkeri SLO</name>
    <dbReference type="NCBI Taxonomy" id="1313294"/>
    <lineage>
        <taxon>Bacteria</taxon>
        <taxon>Pseudomonadati</taxon>
        <taxon>Spirochaetota</taxon>
        <taxon>Spirochaetia</taxon>
        <taxon>Spirochaetales</taxon>
        <taxon>Borreliaceae</taxon>
        <taxon>Borrelia</taxon>
    </lineage>
</organism>
<gene>
    <name evidence="1" type="ORF">BPA_0022200</name>
</gene>
<protein>
    <submittedName>
        <fullName evidence="1">Variable major outer membrane lipoprotein</fullName>
    </submittedName>
</protein>
<dbReference type="HOGENOM" id="CLU_219655_0_0_12"/>
<sequence length="34" mass="3753">MKAVEDVIKKTVKNVLEKAKGEIDKARATKPEGQ</sequence>